<name>A0ABQ4ZHB1_9ASTR</name>
<dbReference type="EMBL" id="BQNB010011261">
    <property type="protein sequence ID" value="GJS88278.1"/>
    <property type="molecule type" value="Genomic_DNA"/>
</dbReference>
<organism evidence="1 2">
    <name type="scientific">Tanacetum coccineum</name>
    <dbReference type="NCBI Taxonomy" id="301880"/>
    <lineage>
        <taxon>Eukaryota</taxon>
        <taxon>Viridiplantae</taxon>
        <taxon>Streptophyta</taxon>
        <taxon>Embryophyta</taxon>
        <taxon>Tracheophyta</taxon>
        <taxon>Spermatophyta</taxon>
        <taxon>Magnoliopsida</taxon>
        <taxon>eudicotyledons</taxon>
        <taxon>Gunneridae</taxon>
        <taxon>Pentapetalae</taxon>
        <taxon>asterids</taxon>
        <taxon>campanulids</taxon>
        <taxon>Asterales</taxon>
        <taxon>Asteraceae</taxon>
        <taxon>Asteroideae</taxon>
        <taxon>Anthemideae</taxon>
        <taxon>Anthemidinae</taxon>
        <taxon>Tanacetum</taxon>
    </lineage>
</organism>
<accession>A0ABQ4ZHB1</accession>
<evidence type="ECO:0000313" key="1">
    <source>
        <dbReference type="EMBL" id="GJS88278.1"/>
    </source>
</evidence>
<protein>
    <submittedName>
        <fullName evidence="1">Uncharacterized protein</fullName>
    </submittedName>
</protein>
<sequence>MEAKMLGSEISDLGIEFTTGPGCRTRPCRTLLDWSVVTATSPSRQTEKNLDQVAEVAKQDPINIKTTMNATSMVDSRAMLEVKKIKISIKAPTGYFDYAELSFLIV</sequence>
<dbReference type="Proteomes" id="UP001151760">
    <property type="component" value="Unassembled WGS sequence"/>
</dbReference>
<gene>
    <name evidence="1" type="ORF">Tco_0770914</name>
</gene>
<keyword evidence="2" id="KW-1185">Reference proteome</keyword>
<comment type="caution">
    <text evidence="1">The sequence shown here is derived from an EMBL/GenBank/DDBJ whole genome shotgun (WGS) entry which is preliminary data.</text>
</comment>
<proteinExistence type="predicted"/>
<reference evidence="1" key="2">
    <citation type="submission" date="2022-01" db="EMBL/GenBank/DDBJ databases">
        <authorList>
            <person name="Yamashiro T."/>
            <person name="Shiraishi A."/>
            <person name="Satake H."/>
            <person name="Nakayama K."/>
        </authorList>
    </citation>
    <scope>NUCLEOTIDE SEQUENCE</scope>
</reference>
<reference evidence="1" key="1">
    <citation type="journal article" date="2022" name="Int. J. Mol. Sci.">
        <title>Draft Genome of Tanacetum Coccineum: Genomic Comparison of Closely Related Tanacetum-Family Plants.</title>
        <authorList>
            <person name="Yamashiro T."/>
            <person name="Shiraishi A."/>
            <person name="Nakayama K."/>
            <person name="Satake H."/>
        </authorList>
    </citation>
    <scope>NUCLEOTIDE SEQUENCE</scope>
</reference>
<evidence type="ECO:0000313" key="2">
    <source>
        <dbReference type="Proteomes" id="UP001151760"/>
    </source>
</evidence>